<comment type="caution">
    <text evidence="1">The sequence shown here is derived from an EMBL/GenBank/DDBJ whole genome shotgun (WGS) entry which is preliminary data.</text>
</comment>
<keyword evidence="2" id="KW-1185">Reference proteome</keyword>
<reference evidence="1 2" key="1">
    <citation type="journal article" date="2020" name="IScience">
        <title>Genome Sequencing of the Endangered Kingdonia uniflora (Circaeasteraceae, Ranunculales) Reveals Potential Mechanisms of Evolutionary Specialization.</title>
        <authorList>
            <person name="Sun Y."/>
            <person name="Deng T."/>
            <person name="Zhang A."/>
            <person name="Moore M.J."/>
            <person name="Landis J.B."/>
            <person name="Lin N."/>
            <person name="Zhang H."/>
            <person name="Zhang X."/>
            <person name="Huang J."/>
            <person name="Zhang X."/>
            <person name="Sun H."/>
            <person name="Wang H."/>
        </authorList>
    </citation>
    <scope>NUCLEOTIDE SEQUENCE [LARGE SCALE GENOMIC DNA]</scope>
    <source>
        <strain evidence="1">TB1705</strain>
        <tissue evidence="1">Leaf</tissue>
    </source>
</reference>
<dbReference type="Proteomes" id="UP000541444">
    <property type="component" value="Unassembled WGS sequence"/>
</dbReference>
<evidence type="ECO:0000313" key="2">
    <source>
        <dbReference type="Proteomes" id="UP000541444"/>
    </source>
</evidence>
<dbReference type="AlphaFoldDB" id="A0A7J7M8Y6"/>
<dbReference type="EMBL" id="JACGCM010001697">
    <property type="protein sequence ID" value="KAF6151336.1"/>
    <property type="molecule type" value="Genomic_DNA"/>
</dbReference>
<evidence type="ECO:0000313" key="1">
    <source>
        <dbReference type="EMBL" id="KAF6151336.1"/>
    </source>
</evidence>
<gene>
    <name evidence="1" type="ORF">GIB67_040609</name>
</gene>
<proteinExistence type="predicted"/>
<sequence>MLNNVLCLIELDVPIIDLGRARPKYKLLSCLISSLEVEFDRLHLKLRSGSSRV</sequence>
<organism evidence="1 2">
    <name type="scientific">Kingdonia uniflora</name>
    <dbReference type="NCBI Taxonomy" id="39325"/>
    <lineage>
        <taxon>Eukaryota</taxon>
        <taxon>Viridiplantae</taxon>
        <taxon>Streptophyta</taxon>
        <taxon>Embryophyta</taxon>
        <taxon>Tracheophyta</taxon>
        <taxon>Spermatophyta</taxon>
        <taxon>Magnoliopsida</taxon>
        <taxon>Ranunculales</taxon>
        <taxon>Circaeasteraceae</taxon>
        <taxon>Kingdonia</taxon>
    </lineage>
</organism>
<accession>A0A7J7M8Y6</accession>
<name>A0A7J7M8Y6_9MAGN</name>
<protein>
    <submittedName>
        <fullName evidence="1">Uncharacterized protein</fullName>
    </submittedName>
</protein>